<dbReference type="Proteomes" id="UP000271554">
    <property type="component" value="Chromosome"/>
</dbReference>
<dbReference type="EMBL" id="CP032698">
    <property type="protein sequence ID" value="AYG78104.1"/>
    <property type="molecule type" value="Genomic_DNA"/>
</dbReference>
<proteinExistence type="predicted"/>
<organism evidence="2 3">
    <name type="scientific">Streptomyces hundungensis</name>
    <dbReference type="NCBI Taxonomy" id="1077946"/>
    <lineage>
        <taxon>Bacteria</taxon>
        <taxon>Bacillati</taxon>
        <taxon>Actinomycetota</taxon>
        <taxon>Actinomycetes</taxon>
        <taxon>Kitasatosporales</taxon>
        <taxon>Streptomycetaceae</taxon>
        <taxon>Streptomyces</taxon>
    </lineage>
</organism>
<dbReference type="AlphaFoldDB" id="A0A387H438"/>
<protein>
    <submittedName>
        <fullName evidence="2">Uncharacterized protein</fullName>
    </submittedName>
</protein>
<feature type="region of interest" description="Disordered" evidence="1">
    <location>
        <begin position="197"/>
        <end position="224"/>
    </location>
</feature>
<evidence type="ECO:0000313" key="2">
    <source>
        <dbReference type="EMBL" id="AYG78104.1"/>
    </source>
</evidence>
<evidence type="ECO:0000256" key="1">
    <source>
        <dbReference type="SAM" id="MobiDB-lite"/>
    </source>
</evidence>
<evidence type="ECO:0000313" key="3">
    <source>
        <dbReference type="Proteomes" id="UP000271554"/>
    </source>
</evidence>
<reference evidence="2 3" key="1">
    <citation type="submission" date="2018-10" db="EMBL/GenBank/DDBJ databases">
        <title>Relationship between Morphology and Antimicrobial Activity in Streptomyces.</title>
        <authorList>
            <person name="Kang H.J."/>
            <person name="Kim S.B."/>
        </authorList>
    </citation>
    <scope>NUCLEOTIDE SEQUENCE [LARGE SCALE GENOMIC DNA]</scope>
    <source>
        <strain evidence="2 3">BH38</strain>
    </source>
</reference>
<feature type="compositionally biased region" description="Low complexity" evidence="1">
    <location>
        <begin position="212"/>
        <end position="224"/>
    </location>
</feature>
<keyword evidence="3" id="KW-1185">Reference proteome</keyword>
<name>A0A387H438_9ACTN</name>
<dbReference type="KEGG" id="shun:DWB77_00211"/>
<accession>A0A387H438</accession>
<gene>
    <name evidence="2" type="ORF">DWB77_00211</name>
</gene>
<feature type="compositionally biased region" description="Polar residues" evidence="1">
    <location>
        <begin position="261"/>
        <end position="280"/>
    </location>
</feature>
<sequence length="280" mass="28999">MLAEDERHVLVQLRLLAGLMVPEPADESRLTETPQPPNPTTDGFDAPSTLDSLLTLGCSVIQMATGAHLLGGLAAILHGAGRLRAPDSLSTKAMGTIRKALTPDFNAIQESVKLMAPLTENNHGGLRGALALAAHDVTGLDLAALKHQLFSPGDPLAASHPTLEPNALDKGLARMNRDVHQVRPRSGRTRRAITVNRPVDPEPNLAPGQTLAGAQPGSGAAGASASARGLTKCARAGATAVAKARYVHGSCAVMPTRARSSETATAVSPSPRASTRSMAR</sequence>
<feature type="region of interest" description="Disordered" evidence="1">
    <location>
        <begin position="25"/>
        <end position="46"/>
    </location>
</feature>
<feature type="region of interest" description="Disordered" evidence="1">
    <location>
        <begin position="255"/>
        <end position="280"/>
    </location>
</feature>